<proteinExistence type="predicted"/>
<reference evidence="1" key="1">
    <citation type="submission" date="2018-02" db="EMBL/GenBank/DDBJ databases">
        <title>Rhizophora mucronata_Transcriptome.</title>
        <authorList>
            <person name="Meera S.P."/>
            <person name="Sreeshan A."/>
            <person name="Augustine A."/>
        </authorList>
    </citation>
    <scope>NUCLEOTIDE SEQUENCE</scope>
    <source>
        <tissue evidence="1">Leaf</tissue>
    </source>
</reference>
<evidence type="ECO:0000313" key="1">
    <source>
        <dbReference type="EMBL" id="MBX62376.1"/>
    </source>
</evidence>
<accession>A0A2P2Q5Y1</accession>
<dbReference type="AlphaFoldDB" id="A0A2P2Q5Y1"/>
<organism evidence="1">
    <name type="scientific">Rhizophora mucronata</name>
    <name type="common">Asiatic mangrove</name>
    <dbReference type="NCBI Taxonomy" id="61149"/>
    <lineage>
        <taxon>Eukaryota</taxon>
        <taxon>Viridiplantae</taxon>
        <taxon>Streptophyta</taxon>
        <taxon>Embryophyta</taxon>
        <taxon>Tracheophyta</taxon>
        <taxon>Spermatophyta</taxon>
        <taxon>Magnoliopsida</taxon>
        <taxon>eudicotyledons</taxon>
        <taxon>Gunneridae</taxon>
        <taxon>Pentapetalae</taxon>
        <taxon>rosids</taxon>
        <taxon>fabids</taxon>
        <taxon>Malpighiales</taxon>
        <taxon>Rhizophoraceae</taxon>
        <taxon>Rhizophora</taxon>
    </lineage>
</organism>
<dbReference type="EMBL" id="GGEC01081892">
    <property type="protein sequence ID" value="MBX62376.1"/>
    <property type="molecule type" value="Transcribed_RNA"/>
</dbReference>
<name>A0A2P2Q5Y1_RHIMU</name>
<protein>
    <submittedName>
        <fullName evidence="1">Uncharacterized protein</fullName>
    </submittedName>
</protein>
<sequence>MGVSLNKDKLMGHSIYTCVVFPRICPVVLIFCCPDGIHMVFLHCHL</sequence>